<dbReference type="EMBL" id="RBNL01003507">
    <property type="protein sequence ID" value="RML49387.1"/>
    <property type="molecule type" value="Genomic_DNA"/>
</dbReference>
<evidence type="ECO:0000313" key="2">
    <source>
        <dbReference type="Proteomes" id="UP000282378"/>
    </source>
</evidence>
<evidence type="ECO:0000313" key="1">
    <source>
        <dbReference type="EMBL" id="RML49387.1"/>
    </source>
</evidence>
<name>A0A3M2WCY0_PSEYM</name>
<dbReference type="AlphaFoldDB" id="A0A3M2WCY0"/>
<dbReference type="Proteomes" id="UP000282378">
    <property type="component" value="Unassembled WGS sequence"/>
</dbReference>
<sequence>MFVQLQARGEQRAEQRLLTQQNLQRLMQILRMAQRVTGRAVVAGKQPLAE</sequence>
<reference evidence="1 2" key="1">
    <citation type="submission" date="2018-08" db="EMBL/GenBank/DDBJ databases">
        <title>Recombination of ecologically and evolutionarily significant loci maintains genetic cohesion in the Pseudomonas syringae species complex.</title>
        <authorList>
            <person name="Dillon M."/>
            <person name="Thakur S."/>
            <person name="Almeida R.N.D."/>
            <person name="Weir B.S."/>
            <person name="Guttman D.S."/>
        </authorList>
    </citation>
    <scope>NUCLEOTIDE SEQUENCE [LARGE SCALE GENOMIC DNA]</scope>
    <source>
        <strain evidence="1 2">88_10</strain>
    </source>
</reference>
<comment type="caution">
    <text evidence="1">The sequence shown here is derived from an EMBL/GenBank/DDBJ whole genome shotgun (WGS) entry which is preliminary data.</text>
</comment>
<accession>A0A3M2WCY0</accession>
<organism evidence="1 2">
    <name type="scientific">Pseudomonas syringae pv. maculicola</name>
    <dbReference type="NCBI Taxonomy" id="59511"/>
    <lineage>
        <taxon>Bacteria</taxon>
        <taxon>Pseudomonadati</taxon>
        <taxon>Pseudomonadota</taxon>
        <taxon>Gammaproteobacteria</taxon>
        <taxon>Pseudomonadales</taxon>
        <taxon>Pseudomonadaceae</taxon>
        <taxon>Pseudomonas</taxon>
    </lineage>
</organism>
<proteinExistence type="predicted"/>
<gene>
    <name evidence="1" type="ORF">APX70_200011</name>
</gene>
<protein>
    <submittedName>
        <fullName evidence="1">Uncharacterized protein</fullName>
    </submittedName>
</protein>